<dbReference type="AlphaFoldDB" id="A0A1N6V862"/>
<accession>A0A1N6V862</accession>
<dbReference type="Proteomes" id="UP000185841">
    <property type="component" value="Unassembled WGS sequence"/>
</dbReference>
<gene>
    <name evidence="2" type="ORF">SAMN05878282_107171</name>
</gene>
<proteinExistence type="predicted"/>
<dbReference type="RefSeq" id="WP_139332595.1">
    <property type="nucleotide sequence ID" value="NZ_FTMP01000007.1"/>
</dbReference>
<evidence type="ECO:0000313" key="2">
    <source>
        <dbReference type="EMBL" id="SIQ74081.1"/>
    </source>
</evidence>
<keyword evidence="1" id="KW-0732">Signal</keyword>
<sequence length="456" mass="51295">MRRSGVLLAWICLALLVRPAGAEPSCSLAGFAGSEAGRSATREAQLNPEGEFTRAMSSAAAYGEVNGDCSGEAAKLHFNLFGEHLRTFGESGSAQQSEGHDTRGFVREAYISLTPHESVFIDIGKKDIRNGQFFFVSPLDFLQAPSNYSERGVINALGVSWRDTYREGALLAQLSWFNQAGTLELAVLPQLANPSHKPRVAEWSTSQRTNSAERYYLSYTTAVFEDFNPRLVLVGGEGYAFGLGTSGFINDDWILSVEWSVNEKSQLRKFDEAALNKLQAWQLPTADDFFKEQDRQRFYQFGAGLRYTTDNNTAISVEYLFQDQGWHQRDWDNYFDTLELLEGAYQKTSVDLFRDYQLLFAQEADNMARRDLLPGRNYLMLHLDDNEAELRRLSWESSTIYNIEDRSFALNLHLSSQLTRNFEVYLGGGYLDGPDNSEFGRLGNSGVGYAGVRAIW</sequence>
<feature type="chain" id="PRO_5012184713" evidence="1">
    <location>
        <begin position="23"/>
        <end position="456"/>
    </location>
</feature>
<reference evidence="2 3" key="1">
    <citation type="submission" date="2017-01" db="EMBL/GenBank/DDBJ databases">
        <authorList>
            <person name="Mah S.A."/>
            <person name="Swanson W.J."/>
            <person name="Moy G.W."/>
            <person name="Vacquier V.D."/>
        </authorList>
    </citation>
    <scope>NUCLEOTIDE SEQUENCE [LARGE SCALE GENOMIC DNA]</scope>
    <source>
        <strain evidence="2 3">RU36E</strain>
    </source>
</reference>
<evidence type="ECO:0000256" key="1">
    <source>
        <dbReference type="SAM" id="SignalP"/>
    </source>
</evidence>
<feature type="signal peptide" evidence="1">
    <location>
        <begin position="1"/>
        <end position="22"/>
    </location>
</feature>
<dbReference type="EMBL" id="FTMP01000007">
    <property type="protein sequence ID" value="SIQ74081.1"/>
    <property type="molecule type" value="Genomic_DNA"/>
</dbReference>
<organism evidence="2 3">
    <name type="scientific">Aquipseudomonas alcaligenes</name>
    <name type="common">Pseudomonas alcaligenes</name>
    <dbReference type="NCBI Taxonomy" id="43263"/>
    <lineage>
        <taxon>Bacteria</taxon>
        <taxon>Pseudomonadati</taxon>
        <taxon>Pseudomonadota</taxon>
        <taxon>Gammaproteobacteria</taxon>
        <taxon>Pseudomonadales</taxon>
        <taxon>Pseudomonadaceae</taxon>
        <taxon>Aquipseudomonas</taxon>
    </lineage>
</organism>
<evidence type="ECO:0000313" key="3">
    <source>
        <dbReference type="Proteomes" id="UP000185841"/>
    </source>
</evidence>
<name>A0A1N6V862_AQUAC</name>
<protein>
    <submittedName>
        <fullName evidence="2">Uncharacterized protein</fullName>
    </submittedName>
</protein>